<accession>A0A0G4I1V5</accession>
<dbReference type="AlphaFoldDB" id="A0A0G4I1V5"/>
<proteinExistence type="predicted"/>
<organism evidence="1">
    <name type="scientific">Chromera velia CCMP2878</name>
    <dbReference type="NCBI Taxonomy" id="1169474"/>
    <lineage>
        <taxon>Eukaryota</taxon>
        <taxon>Sar</taxon>
        <taxon>Alveolata</taxon>
        <taxon>Colpodellida</taxon>
        <taxon>Chromeraceae</taxon>
        <taxon>Chromera</taxon>
    </lineage>
</organism>
<dbReference type="EMBL" id="CDMZ01004775">
    <property type="protein sequence ID" value="CEM50867.1"/>
    <property type="molecule type" value="Genomic_DNA"/>
</dbReference>
<dbReference type="VEuPathDB" id="CryptoDB:Cvel_10227"/>
<dbReference type="PhylomeDB" id="A0A0G4I1V5"/>
<evidence type="ECO:0000313" key="1">
    <source>
        <dbReference type="EMBL" id="CEM50867.1"/>
    </source>
</evidence>
<name>A0A0G4I1V5_9ALVE</name>
<reference evidence="1" key="1">
    <citation type="submission" date="2014-11" db="EMBL/GenBank/DDBJ databases">
        <authorList>
            <person name="Otto D Thomas"/>
            <person name="Naeem Raeece"/>
        </authorList>
    </citation>
    <scope>NUCLEOTIDE SEQUENCE</scope>
</reference>
<protein>
    <submittedName>
        <fullName evidence="1">Uncharacterized protein</fullName>
    </submittedName>
</protein>
<sequence length="261" mass="29807">MDINYFRVKPTEDSLVLFRYEVVFTDRNAIKSQRRQTLKTGLRETGNADLLVGWNGEETLISMRNKVEVIDADAAHGMRFSIIPAVLFALNIILQGATTFNQRQVEDLRAPVVCTRRGRVFFQNAEDATFPLEIEGQRVERYGTVGWRGFKMGIGLTGDRDPTKKPDLSLCLNSCVGLAYRPGQTAREFFECLLRRERAKRGQPDSEGNFDLEGMTEEEEDRLSRVSEVKGLKIRGKGQRAEQTFFKLHVSKRAADYTFQR</sequence>
<gene>
    <name evidence="1" type="ORF">Cvel_10227</name>
</gene>